<dbReference type="EMBL" id="BMJJ01000005">
    <property type="protein sequence ID" value="GGD19950.1"/>
    <property type="molecule type" value="Genomic_DNA"/>
</dbReference>
<dbReference type="AlphaFoldDB" id="A0A917D9X1"/>
<reference evidence="1" key="1">
    <citation type="journal article" date="2014" name="Int. J. Syst. Evol. Microbiol.">
        <title>Complete genome sequence of Corynebacterium casei LMG S-19264T (=DSM 44701T), isolated from a smear-ripened cheese.</title>
        <authorList>
            <consortium name="US DOE Joint Genome Institute (JGI-PGF)"/>
            <person name="Walter F."/>
            <person name="Albersmeier A."/>
            <person name="Kalinowski J."/>
            <person name="Ruckert C."/>
        </authorList>
    </citation>
    <scope>NUCLEOTIDE SEQUENCE</scope>
    <source>
        <strain evidence="1">CGMCC 1.15493</strain>
    </source>
</reference>
<gene>
    <name evidence="1" type="ORF">GCM10011335_23570</name>
</gene>
<name>A0A917D9X1_9HYPH</name>
<organism evidence="1 2">
    <name type="scientific">Aureimonas glaciei</name>
    <dbReference type="NCBI Taxonomy" id="1776957"/>
    <lineage>
        <taxon>Bacteria</taxon>
        <taxon>Pseudomonadati</taxon>
        <taxon>Pseudomonadota</taxon>
        <taxon>Alphaproteobacteria</taxon>
        <taxon>Hyphomicrobiales</taxon>
        <taxon>Aurantimonadaceae</taxon>
        <taxon>Aureimonas</taxon>
    </lineage>
</organism>
<evidence type="ECO:0000313" key="2">
    <source>
        <dbReference type="Proteomes" id="UP000613160"/>
    </source>
</evidence>
<dbReference type="RefSeq" id="WP_188850821.1">
    <property type="nucleotide sequence ID" value="NZ_BMJJ01000005.1"/>
</dbReference>
<dbReference type="Proteomes" id="UP000613160">
    <property type="component" value="Unassembled WGS sequence"/>
</dbReference>
<evidence type="ECO:0000313" key="1">
    <source>
        <dbReference type="EMBL" id="GGD19950.1"/>
    </source>
</evidence>
<reference evidence="1" key="2">
    <citation type="submission" date="2020-09" db="EMBL/GenBank/DDBJ databases">
        <authorList>
            <person name="Sun Q."/>
            <person name="Zhou Y."/>
        </authorList>
    </citation>
    <scope>NUCLEOTIDE SEQUENCE</scope>
    <source>
        <strain evidence="1">CGMCC 1.15493</strain>
    </source>
</reference>
<comment type="caution">
    <text evidence="1">The sequence shown here is derived from an EMBL/GenBank/DDBJ whole genome shotgun (WGS) entry which is preliminary data.</text>
</comment>
<protein>
    <submittedName>
        <fullName evidence="1">Uncharacterized protein</fullName>
    </submittedName>
</protein>
<sequence>MTKSYFDHVATGELDAATALTMKLAREAGREAGRHVLATAQERADSAAFGLLDYLAAALVRMYGPDDAAAVLRHYADVVGRQADPREADAEA</sequence>
<keyword evidence="2" id="KW-1185">Reference proteome</keyword>
<accession>A0A917D9X1</accession>
<proteinExistence type="predicted"/>